<organism evidence="8 9">
    <name type="scientific">Roseisolibacter agri</name>
    <dbReference type="NCBI Taxonomy" id="2014610"/>
    <lineage>
        <taxon>Bacteria</taxon>
        <taxon>Pseudomonadati</taxon>
        <taxon>Gemmatimonadota</taxon>
        <taxon>Gemmatimonadia</taxon>
        <taxon>Gemmatimonadales</taxon>
        <taxon>Gemmatimonadaceae</taxon>
        <taxon>Roseisolibacter</taxon>
    </lineage>
</organism>
<dbReference type="SUPFAM" id="SSF56112">
    <property type="entry name" value="Protein kinase-like (PK-like)"/>
    <property type="match status" value="1"/>
</dbReference>
<feature type="compositionally biased region" description="Pro residues" evidence="6">
    <location>
        <begin position="426"/>
        <end position="440"/>
    </location>
</feature>
<dbReference type="InterPro" id="IPR011009">
    <property type="entry name" value="Kinase-like_dom_sf"/>
</dbReference>
<dbReference type="InterPro" id="IPR008271">
    <property type="entry name" value="Ser/Thr_kinase_AS"/>
</dbReference>
<dbReference type="GO" id="GO:0005524">
    <property type="term" value="F:ATP binding"/>
    <property type="evidence" value="ECO:0007669"/>
    <property type="project" value="UniProtKB-UniRule"/>
</dbReference>
<feature type="region of interest" description="Disordered" evidence="6">
    <location>
        <begin position="551"/>
        <end position="576"/>
    </location>
</feature>
<keyword evidence="4 5" id="KW-0067">ATP-binding</keyword>
<dbReference type="Gene3D" id="3.30.200.20">
    <property type="entry name" value="Phosphorylase Kinase, domain 1"/>
    <property type="match status" value="1"/>
</dbReference>
<feature type="binding site" evidence="5">
    <location>
        <position position="48"/>
    </location>
    <ligand>
        <name>ATP</name>
        <dbReference type="ChEBI" id="CHEBI:30616"/>
    </ligand>
</feature>
<evidence type="ECO:0000256" key="3">
    <source>
        <dbReference type="ARBA" id="ARBA00022777"/>
    </source>
</evidence>
<evidence type="ECO:0000256" key="5">
    <source>
        <dbReference type="PROSITE-ProRule" id="PRU10141"/>
    </source>
</evidence>
<dbReference type="AlphaFoldDB" id="A0AA37V2M9"/>
<dbReference type="Pfam" id="PF07007">
    <property type="entry name" value="LprI"/>
    <property type="match status" value="1"/>
</dbReference>
<dbReference type="Pfam" id="PF00069">
    <property type="entry name" value="Pkinase"/>
    <property type="match status" value="1"/>
</dbReference>
<keyword evidence="2 5" id="KW-0547">Nucleotide-binding</keyword>
<keyword evidence="1" id="KW-0808">Transferase</keyword>
<accession>A0AA37V2M9</accession>
<protein>
    <recommendedName>
        <fullName evidence="7">Protein kinase domain-containing protein</fullName>
    </recommendedName>
</protein>
<dbReference type="GO" id="GO:0004674">
    <property type="term" value="F:protein serine/threonine kinase activity"/>
    <property type="evidence" value="ECO:0007669"/>
    <property type="project" value="TreeGrafter"/>
</dbReference>
<dbReference type="PROSITE" id="PS00107">
    <property type="entry name" value="PROTEIN_KINASE_ATP"/>
    <property type="match status" value="1"/>
</dbReference>
<evidence type="ECO:0000256" key="1">
    <source>
        <dbReference type="ARBA" id="ARBA00022679"/>
    </source>
</evidence>
<dbReference type="Gene3D" id="1.20.1270.180">
    <property type="match status" value="1"/>
</dbReference>
<reference evidence="8" key="1">
    <citation type="submission" date="2022-08" db="EMBL/GenBank/DDBJ databases">
        <title>Draft genome sequencing of Roseisolibacter agri AW1220.</title>
        <authorList>
            <person name="Tobiishi Y."/>
            <person name="Tonouchi A."/>
        </authorList>
    </citation>
    <scope>NUCLEOTIDE SEQUENCE</scope>
    <source>
        <strain evidence="8">AW1220</strain>
    </source>
</reference>
<evidence type="ECO:0000256" key="6">
    <source>
        <dbReference type="SAM" id="MobiDB-lite"/>
    </source>
</evidence>
<feature type="region of interest" description="Disordered" evidence="6">
    <location>
        <begin position="312"/>
        <end position="336"/>
    </location>
</feature>
<proteinExistence type="predicted"/>
<feature type="region of interest" description="Disordered" evidence="6">
    <location>
        <begin position="411"/>
        <end position="444"/>
    </location>
</feature>
<dbReference type="Proteomes" id="UP001161325">
    <property type="component" value="Unassembled WGS sequence"/>
</dbReference>
<keyword evidence="9" id="KW-1185">Reference proteome</keyword>
<evidence type="ECO:0000313" key="8">
    <source>
        <dbReference type="EMBL" id="GLC25482.1"/>
    </source>
</evidence>
<dbReference type="InterPro" id="IPR000719">
    <property type="entry name" value="Prot_kinase_dom"/>
</dbReference>
<dbReference type="PROSITE" id="PS00108">
    <property type="entry name" value="PROTEIN_KINASE_ST"/>
    <property type="match status" value="1"/>
</dbReference>
<gene>
    <name evidence="8" type="ORF">rosag_19950</name>
</gene>
<feature type="compositionally biased region" description="Low complexity" evidence="6">
    <location>
        <begin position="318"/>
        <end position="329"/>
    </location>
</feature>
<dbReference type="PANTHER" id="PTHR43289:SF6">
    <property type="entry name" value="SERINE_THREONINE-PROTEIN KINASE NEKL-3"/>
    <property type="match status" value="1"/>
</dbReference>
<evidence type="ECO:0000313" key="9">
    <source>
        <dbReference type="Proteomes" id="UP001161325"/>
    </source>
</evidence>
<dbReference type="Gene3D" id="1.10.510.10">
    <property type="entry name" value="Transferase(Phosphotransferase) domain 1"/>
    <property type="match status" value="1"/>
</dbReference>
<evidence type="ECO:0000256" key="4">
    <source>
        <dbReference type="ARBA" id="ARBA00022840"/>
    </source>
</evidence>
<dbReference type="PROSITE" id="PS50011">
    <property type="entry name" value="PROTEIN_KINASE_DOM"/>
    <property type="match status" value="1"/>
</dbReference>
<dbReference type="InterPro" id="IPR009739">
    <property type="entry name" value="LprI-like_N"/>
</dbReference>
<evidence type="ECO:0000256" key="2">
    <source>
        <dbReference type="ARBA" id="ARBA00022741"/>
    </source>
</evidence>
<dbReference type="SMART" id="SM00220">
    <property type="entry name" value="S_TKc"/>
    <property type="match status" value="1"/>
</dbReference>
<sequence length="576" mass="61528">MPILPDQLPPEARRLTGRYEILAELGRGGMAVVYLARDRQSGQHVAIKLIATRYSADQEALRRFAREARTVAGLRHPNLVRTLGVEALDETGDAFAIVNAYVHGRTLRAILREAGPLRFDVVIGVLRDVAAGLAHAHAARIVHRDVKPENIFLEDGSDRALLADFGIARSLDTDTLLTMTGSSLGTPTYMAPEQVDGRTADERADVYALGLVGWEMVAGRRPWQGETLYTVLHNQKHERLPDLAALRPDIPAFLLSAIEGAMQKDPAARWRDAGELLARLTPRATPLPPAPSTAEIDATTLRRVVPVSAGEAPPIAPAPATAPAAVDPPLRQTPPVRATRRGVRRPVLLATGAVAVMLVLLLALVSSRRSDDGIDPTIATSAPSVAPAPPVARDTALDSLLAASARTANSAAGDVRLDSGRAAVPNAPPAAPESPRPSTPSAPGVARTLAETCQSPASADQRSCLLGHLERTDARLTRVYQGVIARYRRAAGGVREPASVRALRAEQRAWLATRDRVCRERTRATEGPLWAAARVPCFEQLAEQRAAALEARATPRASAPRASAPRRRVGTGESGY</sequence>
<name>A0AA37V2M9_9BACT</name>
<dbReference type="InterPro" id="IPR017441">
    <property type="entry name" value="Protein_kinase_ATP_BS"/>
</dbReference>
<feature type="domain" description="Protein kinase" evidence="7">
    <location>
        <begin position="19"/>
        <end position="284"/>
    </location>
</feature>
<dbReference type="EMBL" id="BRXS01000003">
    <property type="protein sequence ID" value="GLC25482.1"/>
    <property type="molecule type" value="Genomic_DNA"/>
</dbReference>
<dbReference type="RefSeq" id="WP_284349939.1">
    <property type="nucleotide sequence ID" value="NZ_BRXS01000003.1"/>
</dbReference>
<evidence type="ECO:0000259" key="7">
    <source>
        <dbReference type="PROSITE" id="PS50011"/>
    </source>
</evidence>
<keyword evidence="3" id="KW-0418">Kinase</keyword>
<dbReference type="PANTHER" id="PTHR43289">
    <property type="entry name" value="MITOGEN-ACTIVATED PROTEIN KINASE KINASE KINASE 20-RELATED"/>
    <property type="match status" value="1"/>
</dbReference>
<comment type="caution">
    <text evidence="8">The sequence shown here is derived from an EMBL/GenBank/DDBJ whole genome shotgun (WGS) entry which is preliminary data.</text>
</comment>
<feature type="compositionally biased region" description="Low complexity" evidence="6">
    <location>
        <begin position="551"/>
        <end position="563"/>
    </location>
</feature>
<dbReference type="CDD" id="cd14014">
    <property type="entry name" value="STKc_PknB_like"/>
    <property type="match status" value="1"/>
</dbReference>